<evidence type="ECO:0000256" key="17">
    <source>
        <dbReference type="PIRSR" id="PIRSR005096-3"/>
    </source>
</evidence>
<dbReference type="Pfam" id="PF01263">
    <property type="entry name" value="Aldose_epim"/>
    <property type="match status" value="1"/>
</dbReference>
<dbReference type="InterPro" id="IPR018052">
    <property type="entry name" value="Ald1_epimerase_CS"/>
</dbReference>
<evidence type="ECO:0000256" key="6">
    <source>
        <dbReference type="ARBA" id="ARBA00011245"/>
    </source>
</evidence>
<name>A0A521DH33_9SPHI</name>
<dbReference type="NCBIfam" id="NF008277">
    <property type="entry name" value="PRK11055.1"/>
    <property type="match status" value="1"/>
</dbReference>
<dbReference type="InterPro" id="IPR008183">
    <property type="entry name" value="Aldose_1/G6P_1-epimerase"/>
</dbReference>
<feature type="signal peptide" evidence="18">
    <location>
        <begin position="1"/>
        <end position="19"/>
    </location>
</feature>
<comment type="similarity">
    <text evidence="5 14">Belongs to the aldose epimerase family.</text>
</comment>
<dbReference type="InterPro" id="IPR011013">
    <property type="entry name" value="Gal_mutarotase_sf_dom"/>
</dbReference>
<dbReference type="PIRSF" id="PIRSF005096">
    <property type="entry name" value="GALM"/>
    <property type="match status" value="1"/>
</dbReference>
<evidence type="ECO:0000256" key="9">
    <source>
        <dbReference type="ARBA" id="ARBA00022490"/>
    </source>
</evidence>
<evidence type="ECO:0000313" key="20">
    <source>
        <dbReference type="Proteomes" id="UP000320300"/>
    </source>
</evidence>
<dbReference type="RefSeq" id="WP_142528462.1">
    <property type="nucleotide sequence ID" value="NZ_CBCSJO010000005.1"/>
</dbReference>
<gene>
    <name evidence="19" type="ORF">SAMN06265348_105367</name>
</gene>
<dbReference type="Proteomes" id="UP000320300">
    <property type="component" value="Unassembled WGS sequence"/>
</dbReference>
<evidence type="ECO:0000256" key="14">
    <source>
        <dbReference type="PIRNR" id="PIRNR005096"/>
    </source>
</evidence>
<evidence type="ECO:0000256" key="10">
    <source>
        <dbReference type="ARBA" id="ARBA00022553"/>
    </source>
</evidence>
<dbReference type="GO" id="GO:0033499">
    <property type="term" value="P:galactose catabolic process via UDP-galactose, Leloir pathway"/>
    <property type="evidence" value="ECO:0007669"/>
    <property type="project" value="TreeGrafter"/>
</dbReference>
<reference evidence="19 20" key="1">
    <citation type="submission" date="2017-05" db="EMBL/GenBank/DDBJ databases">
        <authorList>
            <person name="Varghese N."/>
            <person name="Submissions S."/>
        </authorList>
    </citation>
    <scope>NUCLEOTIDE SEQUENCE [LARGE SCALE GENOMIC DNA]</scope>
    <source>
        <strain evidence="19 20">DSM 19036</strain>
    </source>
</reference>
<evidence type="ECO:0000256" key="15">
    <source>
        <dbReference type="PIRSR" id="PIRSR005096-1"/>
    </source>
</evidence>
<dbReference type="FunFam" id="2.70.98.10:FF:000003">
    <property type="entry name" value="Aldose 1-epimerase"/>
    <property type="match status" value="1"/>
</dbReference>
<dbReference type="EMBL" id="FXTN01000005">
    <property type="protein sequence ID" value="SMO70895.1"/>
    <property type="molecule type" value="Genomic_DNA"/>
</dbReference>
<dbReference type="PROSITE" id="PS51257">
    <property type="entry name" value="PROKAR_LIPOPROTEIN"/>
    <property type="match status" value="1"/>
</dbReference>
<dbReference type="GO" id="GO:0030246">
    <property type="term" value="F:carbohydrate binding"/>
    <property type="evidence" value="ECO:0007669"/>
    <property type="project" value="InterPro"/>
</dbReference>
<dbReference type="InterPro" id="IPR015443">
    <property type="entry name" value="Aldose_1-epimerase"/>
</dbReference>
<dbReference type="AlphaFoldDB" id="A0A521DH33"/>
<proteinExistence type="inferred from homology"/>
<dbReference type="OrthoDB" id="9779408at2"/>
<feature type="chain" id="PRO_5022141614" description="Aldose 1-epimerase" evidence="18">
    <location>
        <begin position="20"/>
        <end position="393"/>
    </location>
</feature>
<keyword evidence="10" id="KW-0597">Phosphoprotein</keyword>
<feature type="binding site" evidence="17">
    <location>
        <begin position="123"/>
        <end position="124"/>
    </location>
    <ligand>
        <name>beta-D-galactose</name>
        <dbReference type="ChEBI" id="CHEBI:27667"/>
    </ligand>
</feature>
<dbReference type="PANTHER" id="PTHR10091">
    <property type="entry name" value="ALDOSE-1-EPIMERASE"/>
    <property type="match status" value="1"/>
</dbReference>
<evidence type="ECO:0000256" key="3">
    <source>
        <dbReference type="ARBA" id="ARBA00004496"/>
    </source>
</evidence>
<evidence type="ECO:0000313" key="19">
    <source>
        <dbReference type="EMBL" id="SMO70895.1"/>
    </source>
</evidence>
<dbReference type="GO" id="GO:0006006">
    <property type="term" value="P:glucose metabolic process"/>
    <property type="evidence" value="ECO:0007669"/>
    <property type="project" value="TreeGrafter"/>
</dbReference>
<accession>A0A521DH33</accession>
<evidence type="ECO:0000256" key="13">
    <source>
        <dbReference type="ARBA" id="ARBA00023277"/>
    </source>
</evidence>
<feature type="binding site" evidence="17">
    <location>
        <begin position="220"/>
        <end position="222"/>
    </location>
    <ligand>
        <name>beta-D-galactose</name>
        <dbReference type="ChEBI" id="CHEBI:27667"/>
    </ligand>
</feature>
<dbReference type="UniPathway" id="UPA00242"/>
<evidence type="ECO:0000256" key="16">
    <source>
        <dbReference type="PIRSR" id="PIRSR005096-2"/>
    </source>
</evidence>
<dbReference type="GO" id="GO:0004034">
    <property type="term" value="F:aldose 1-epimerase activity"/>
    <property type="evidence" value="ECO:0007669"/>
    <property type="project" value="UniProtKB-EC"/>
</dbReference>
<dbReference type="PANTHER" id="PTHR10091:SF0">
    <property type="entry name" value="GALACTOSE MUTAROTASE"/>
    <property type="match status" value="1"/>
</dbReference>
<evidence type="ECO:0000256" key="11">
    <source>
        <dbReference type="ARBA" id="ARBA00022837"/>
    </source>
</evidence>
<evidence type="ECO:0000256" key="8">
    <source>
        <dbReference type="ARBA" id="ARBA00014165"/>
    </source>
</evidence>
<feature type="active site" description="Proton donor" evidence="15">
    <location>
        <position position="220"/>
    </location>
</feature>
<keyword evidence="12 14" id="KW-0413">Isomerase</keyword>
<comment type="cofactor">
    <cofactor evidence="2">
        <name>Ca(2+)</name>
        <dbReference type="ChEBI" id="CHEBI:29108"/>
    </cofactor>
</comment>
<keyword evidence="18" id="KW-0732">Signal</keyword>
<dbReference type="SUPFAM" id="SSF74650">
    <property type="entry name" value="Galactose mutarotase-like"/>
    <property type="match status" value="1"/>
</dbReference>
<protein>
    <recommendedName>
        <fullName evidence="8 14">Aldose 1-epimerase</fullName>
        <ecNumber evidence="7 14">5.1.3.3</ecNumber>
    </recommendedName>
</protein>
<evidence type="ECO:0000256" key="7">
    <source>
        <dbReference type="ARBA" id="ARBA00013185"/>
    </source>
</evidence>
<sequence length="393" mass="42687">MKTNQSLFFALLLVSGAMASCNSNSSKKTGSTDAVQTTAEKAAIPDSAAFEGTVDNKKVHLYTLKNKSGDEVAITNFGARLVSLLVKDNKDQLVDVILGHDSLSPYQSKEENFFGAVVGRYGNRIAKGKFSLDGKSYQLDINNGQNTLHGGANGFYKKVWDAKKTDDHTLELSYVSKDGEGGYPGNLSVKVTYTLDDDHSLKIAYNATTDKATVVNLTNHAYFNLNGAGDQTITDHTLQLEADEYTPVDTTLIPTGKLEKVAGTPFDFTKAKLIGVNINDSNPQLKNGKGYDHNWVLRKGTGLRKAATVSSQKTGIVMEVLTEEPGIQFYSGNFLTDKINNGKGKATYGYRSALCLETQHFPDSPNQPSFPSTVLKPGSAYNTITVYKFSVKK</sequence>
<dbReference type="EC" id="5.1.3.3" evidence="7 14"/>
<comment type="subcellular location">
    <subcellularLocation>
        <location evidence="3">Cytoplasm</location>
    </subcellularLocation>
</comment>
<evidence type="ECO:0000256" key="4">
    <source>
        <dbReference type="ARBA" id="ARBA00005028"/>
    </source>
</evidence>
<feature type="active site" description="Proton acceptor" evidence="15">
    <location>
        <position position="357"/>
    </location>
</feature>
<keyword evidence="11" id="KW-0106">Calcium</keyword>
<keyword evidence="9" id="KW-0963">Cytoplasm</keyword>
<organism evidence="19 20">
    <name type="scientific">Pedobacter westerhofensis</name>
    <dbReference type="NCBI Taxonomy" id="425512"/>
    <lineage>
        <taxon>Bacteria</taxon>
        <taxon>Pseudomonadati</taxon>
        <taxon>Bacteroidota</taxon>
        <taxon>Sphingobacteriia</taxon>
        <taxon>Sphingobacteriales</taxon>
        <taxon>Sphingobacteriaceae</taxon>
        <taxon>Pedobacter</taxon>
    </lineage>
</organism>
<dbReference type="InterPro" id="IPR047215">
    <property type="entry name" value="Galactose_mutarotase-like"/>
</dbReference>
<dbReference type="CDD" id="cd09019">
    <property type="entry name" value="galactose_mutarotase_like"/>
    <property type="match status" value="1"/>
</dbReference>
<evidence type="ECO:0000256" key="1">
    <source>
        <dbReference type="ARBA" id="ARBA00001614"/>
    </source>
</evidence>
<evidence type="ECO:0000256" key="5">
    <source>
        <dbReference type="ARBA" id="ARBA00006206"/>
    </source>
</evidence>
<dbReference type="Gene3D" id="2.70.98.10">
    <property type="match status" value="1"/>
</dbReference>
<comment type="subunit">
    <text evidence="6">Monomer.</text>
</comment>
<dbReference type="PROSITE" id="PS00545">
    <property type="entry name" value="ALDOSE_1_EPIMERASE"/>
    <property type="match status" value="1"/>
</dbReference>
<feature type="binding site" evidence="16">
    <location>
        <position position="292"/>
    </location>
    <ligand>
        <name>beta-D-galactose</name>
        <dbReference type="ChEBI" id="CHEBI:27667"/>
    </ligand>
</feature>
<keyword evidence="13 14" id="KW-0119">Carbohydrate metabolism</keyword>
<evidence type="ECO:0000256" key="2">
    <source>
        <dbReference type="ARBA" id="ARBA00001913"/>
    </source>
</evidence>
<dbReference type="InterPro" id="IPR014718">
    <property type="entry name" value="GH-type_carb-bd"/>
</dbReference>
<comment type="catalytic activity">
    <reaction evidence="1 14">
        <text>alpha-D-glucose = beta-D-glucose</text>
        <dbReference type="Rhea" id="RHEA:10264"/>
        <dbReference type="ChEBI" id="CHEBI:15903"/>
        <dbReference type="ChEBI" id="CHEBI:17925"/>
        <dbReference type="EC" id="5.1.3.3"/>
    </reaction>
</comment>
<comment type="pathway">
    <text evidence="4 14">Carbohydrate metabolism; hexose metabolism.</text>
</comment>
<dbReference type="GO" id="GO:0005737">
    <property type="term" value="C:cytoplasm"/>
    <property type="evidence" value="ECO:0007669"/>
    <property type="project" value="UniProtKB-SubCell"/>
</dbReference>
<keyword evidence="20" id="KW-1185">Reference proteome</keyword>
<evidence type="ECO:0000256" key="12">
    <source>
        <dbReference type="ARBA" id="ARBA00023235"/>
    </source>
</evidence>
<evidence type="ECO:0000256" key="18">
    <source>
        <dbReference type="SAM" id="SignalP"/>
    </source>
</evidence>